<dbReference type="GeneTree" id="ENSGT00940000172123"/>
<dbReference type="EMBL" id="AJFE02020284">
    <property type="status" value="NOT_ANNOTATED_CDS"/>
    <property type="molecule type" value="Genomic_DNA"/>
</dbReference>
<dbReference type="GO" id="GO:0005886">
    <property type="term" value="C:plasma membrane"/>
    <property type="evidence" value="ECO:0007669"/>
    <property type="project" value="UniProtKB-SubCell"/>
</dbReference>
<dbReference type="OMA" id="CTHCAWH"/>
<evidence type="ECO:0000313" key="13">
    <source>
        <dbReference type="Ensembl" id="ENSPPAP00000036312.1"/>
    </source>
</evidence>
<keyword evidence="11 12" id="KW-0807">Transducer</keyword>
<keyword evidence="8 12" id="KW-0297">G-protein coupled receptor</keyword>
<dbReference type="Proteomes" id="UP000240080">
    <property type="component" value="Chromosome 19"/>
</dbReference>
<dbReference type="PANTHER" id="PTHR24062">
    <property type="entry name" value="VOMERONASAL TYPE-1 RECEPTOR"/>
    <property type="match status" value="1"/>
</dbReference>
<keyword evidence="7 12" id="KW-1133">Transmembrane helix</keyword>
<proteinExistence type="inferred from homology"/>
<reference evidence="13" key="3">
    <citation type="submission" date="2025-09" db="UniProtKB">
        <authorList>
            <consortium name="Ensembl"/>
        </authorList>
    </citation>
    <scope>IDENTIFICATION</scope>
</reference>
<evidence type="ECO:0000313" key="14">
    <source>
        <dbReference type="Proteomes" id="UP000240080"/>
    </source>
</evidence>
<keyword evidence="9 12" id="KW-0472">Membrane</keyword>
<evidence type="ECO:0000256" key="1">
    <source>
        <dbReference type="ARBA" id="ARBA00003878"/>
    </source>
</evidence>
<organism evidence="13 14">
    <name type="scientific">Pan paniscus</name>
    <name type="common">Pygmy chimpanzee</name>
    <name type="synonym">Bonobo</name>
    <dbReference type="NCBI Taxonomy" id="9597"/>
    <lineage>
        <taxon>Eukaryota</taxon>
        <taxon>Metazoa</taxon>
        <taxon>Chordata</taxon>
        <taxon>Craniata</taxon>
        <taxon>Vertebrata</taxon>
        <taxon>Euteleostomi</taxon>
        <taxon>Mammalia</taxon>
        <taxon>Eutheria</taxon>
        <taxon>Euarchontoglires</taxon>
        <taxon>Primates</taxon>
        <taxon>Haplorrhini</taxon>
        <taxon>Catarrhini</taxon>
        <taxon>Hominidae</taxon>
        <taxon>Pan</taxon>
    </lineage>
</organism>
<evidence type="ECO:0000256" key="12">
    <source>
        <dbReference type="RuleBase" id="RU364061"/>
    </source>
</evidence>
<evidence type="ECO:0000256" key="8">
    <source>
        <dbReference type="ARBA" id="ARBA00023040"/>
    </source>
</evidence>
<comment type="caution">
    <text evidence="12">Lacks conserved residue(s) required for the propagation of feature annotation.</text>
</comment>
<evidence type="ECO:0000256" key="3">
    <source>
        <dbReference type="ARBA" id="ARBA00010663"/>
    </source>
</evidence>
<comment type="function">
    <text evidence="1">Putative pheromone receptor.</text>
</comment>
<sequence length="87" mass="9546">MSFQNNVLRTVGEVAVKTIFPLQTGVGTLANHQMRPTHKILIHMAVANSLVLLSTGICHTMVSFVLWKPLSSLECKLVFTGLEVLTL</sequence>
<dbReference type="Pfam" id="PF03402">
    <property type="entry name" value="V1R"/>
    <property type="match status" value="1"/>
</dbReference>
<dbReference type="GO" id="GO:0016503">
    <property type="term" value="F:pheromone receptor activity"/>
    <property type="evidence" value="ECO:0007669"/>
    <property type="project" value="InterPro"/>
</dbReference>
<evidence type="ECO:0000256" key="10">
    <source>
        <dbReference type="ARBA" id="ARBA00023170"/>
    </source>
</evidence>
<reference evidence="13" key="2">
    <citation type="submission" date="2025-08" db="UniProtKB">
        <authorList>
            <consortium name="Ensembl"/>
        </authorList>
    </citation>
    <scope>IDENTIFICATION</scope>
</reference>
<evidence type="ECO:0000256" key="9">
    <source>
        <dbReference type="ARBA" id="ARBA00023136"/>
    </source>
</evidence>
<keyword evidence="4 12" id="KW-1003">Cell membrane</keyword>
<dbReference type="InterPro" id="IPR004072">
    <property type="entry name" value="Vmron_rcpt_1"/>
</dbReference>
<feature type="transmembrane region" description="Helical" evidence="12">
    <location>
        <begin position="40"/>
        <end position="67"/>
    </location>
</feature>
<keyword evidence="6 12" id="KW-0812">Transmembrane</keyword>
<dbReference type="Bgee" id="ENSPPAG00000040935">
    <property type="expression patterns" value="Expressed in cerebellum and 4 other cell types or tissues"/>
</dbReference>
<keyword evidence="14" id="KW-1185">Reference proteome</keyword>
<evidence type="ECO:0000256" key="7">
    <source>
        <dbReference type="ARBA" id="ARBA00022989"/>
    </source>
</evidence>
<dbReference type="GO" id="GO:0019236">
    <property type="term" value="P:response to pheromone"/>
    <property type="evidence" value="ECO:0007669"/>
    <property type="project" value="UniProtKB-KW"/>
</dbReference>
<evidence type="ECO:0000256" key="11">
    <source>
        <dbReference type="ARBA" id="ARBA00023224"/>
    </source>
</evidence>
<evidence type="ECO:0000256" key="4">
    <source>
        <dbReference type="ARBA" id="ARBA00022475"/>
    </source>
</evidence>
<protein>
    <recommendedName>
        <fullName evidence="12">Vomeronasal type-1 receptor</fullName>
    </recommendedName>
</protein>
<keyword evidence="5 12" id="KW-0589">Pheromone response</keyword>
<evidence type="ECO:0000256" key="2">
    <source>
        <dbReference type="ARBA" id="ARBA00004651"/>
    </source>
</evidence>
<comment type="subcellular location">
    <subcellularLocation>
        <location evidence="2 12">Cell membrane</location>
        <topology evidence="2 12">Multi-pass membrane protein</topology>
    </subcellularLocation>
</comment>
<dbReference type="AlphaFoldDB" id="A0A2R9CDA9"/>
<comment type="similarity">
    <text evidence="3 12">Belongs to the G-protein coupled receptor 1 family.</text>
</comment>
<reference evidence="13 14" key="1">
    <citation type="journal article" date="2012" name="Nature">
        <title>The bonobo genome compared with the chimpanzee and human genomes.</title>
        <authorList>
            <person name="Prufer K."/>
            <person name="Munch K."/>
            <person name="Hellmann I."/>
            <person name="Akagi K."/>
            <person name="Miller J.R."/>
            <person name="Walenz B."/>
            <person name="Koren S."/>
            <person name="Sutton G."/>
            <person name="Kodira C."/>
            <person name="Winer R."/>
            <person name="Knight J.R."/>
            <person name="Mullikin J.C."/>
            <person name="Meader S.J."/>
            <person name="Ponting C.P."/>
            <person name="Lunter G."/>
            <person name="Higashino S."/>
            <person name="Hobolth A."/>
            <person name="Dutheil J."/>
            <person name="Karakoc E."/>
            <person name="Alkan C."/>
            <person name="Sajjadian S."/>
            <person name="Catacchio C.R."/>
            <person name="Ventura M."/>
            <person name="Marques-Bonet T."/>
            <person name="Eichler E.E."/>
            <person name="Andre C."/>
            <person name="Atencia R."/>
            <person name="Mugisha L."/>
            <person name="Junhold J."/>
            <person name="Patterson N."/>
            <person name="Siebauer M."/>
            <person name="Good J.M."/>
            <person name="Fischer A."/>
            <person name="Ptak S.E."/>
            <person name="Lachmann M."/>
            <person name="Symer D.E."/>
            <person name="Mailund T."/>
            <person name="Schierup M.H."/>
            <person name="Andres A.M."/>
            <person name="Kelso J."/>
            <person name="Paabo S."/>
        </authorList>
    </citation>
    <scope>NUCLEOTIDE SEQUENCE [LARGE SCALE GENOMIC DNA]</scope>
</reference>
<keyword evidence="10 12" id="KW-0675">Receptor</keyword>
<name>A0A2R9CDA9_PANPA</name>
<evidence type="ECO:0000256" key="5">
    <source>
        <dbReference type="ARBA" id="ARBA00022507"/>
    </source>
</evidence>
<accession>A0A2R9CDA9</accession>
<evidence type="ECO:0000256" key="6">
    <source>
        <dbReference type="ARBA" id="ARBA00022692"/>
    </source>
</evidence>
<dbReference type="Ensembl" id="ENSPPAT00000059204.1">
    <property type="protein sequence ID" value="ENSPPAP00000036312.1"/>
    <property type="gene ID" value="ENSPPAG00000040935.1"/>
</dbReference>